<dbReference type="EMBL" id="JBHMBC010000021">
    <property type="protein sequence ID" value="MFB9820451.1"/>
    <property type="molecule type" value="Genomic_DNA"/>
</dbReference>
<evidence type="ECO:0000313" key="3">
    <source>
        <dbReference type="EMBL" id="MFB9820451.1"/>
    </source>
</evidence>
<name>A0ABV5Y0C5_ARTRM</name>
<dbReference type="Gene3D" id="3.40.50.720">
    <property type="entry name" value="NAD(P)-binding Rossmann-like Domain"/>
    <property type="match status" value="1"/>
</dbReference>
<dbReference type="RefSeq" id="WP_234750818.1">
    <property type="nucleotide sequence ID" value="NZ_BAAAWN010000001.1"/>
</dbReference>
<evidence type="ECO:0000256" key="2">
    <source>
        <dbReference type="RuleBase" id="RU000363"/>
    </source>
</evidence>
<proteinExistence type="inferred from homology"/>
<keyword evidence="1" id="KW-0560">Oxidoreductase</keyword>
<dbReference type="SUPFAM" id="SSF51735">
    <property type="entry name" value="NAD(P)-binding Rossmann-fold domains"/>
    <property type="match status" value="1"/>
</dbReference>
<dbReference type="PANTHER" id="PTHR43157">
    <property type="entry name" value="PHOSPHATIDYLINOSITOL-GLYCAN BIOSYNTHESIS CLASS F PROTEIN-RELATED"/>
    <property type="match status" value="1"/>
</dbReference>
<reference evidence="3 4" key="1">
    <citation type="submission" date="2024-09" db="EMBL/GenBank/DDBJ databases">
        <authorList>
            <person name="Sun Q."/>
            <person name="Mori K."/>
        </authorList>
    </citation>
    <scope>NUCLEOTIDE SEQUENCE [LARGE SCALE GENOMIC DNA]</scope>
    <source>
        <strain evidence="3 4">JCM 1334</strain>
    </source>
</reference>
<accession>A0ABV5Y0C5</accession>
<organism evidence="3 4">
    <name type="scientific">Arthrobacter ramosus</name>
    <dbReference type="NCBI Taxonomy" id="1672"/>
    <lineage>
        <taxon>Bacteria</taxon>
        <taxon>Bacillati</taxon>
        <taxon>Actinomycetota</taxon>
        <taxon>Actinomycetes</taxon>
        <taxon>Micrococcales</taxon>
        <taxon>Micrococcaceae</taxon>
        <taxon>Arthrobacter</taxon>
    </lineage>
</organism>
<sequence length="293" mass="30904">MSVPGSPSEAPTIVITGATSGLGRLAAIELAKQGARLGLTGRSPERAAATAACIEMAAPGTEVEIFIADFARTADVRRVGREIAAHYARIDVLINNAGLHAFEQRITPDGYPEMVAVNYFAPWILTQELLATLKATPGARIVNVASEASRRHGTLTLPSDLTDTAPFTARGSSRLYGKSKLLDIMFTLELARRLDGTGLTANCLDPGFNVTGLGRELGFAARLEKILSALHIGDPARGAGLIVKLATDPVFPGQSGGYYTVKNTRRLTPVHPGGDSAMQARLWAGTEELLSGS</sequence>
<protein>
    <submittedName>
        <fullName evidence="3">SDR family NAD(P)-dependent oxidoreductase</fullName>
    </submittedName>
</protein>
<keyword evidence="4" id="KW-1185">Reference proteome</keyword>
<evidence type="ECO:0000256" key="1">
    <source>
        <dbReference type="ARBA" id="ARBA00023002"/>
    </source>
</evidence>
<dbReference type="Pfam" id="PF00106">
    <property type="entry name" value="adh_short"/>
    <property type="match status" value="1"/>
</dbReference>
<dbReference type="InterPro" id="IPR002347">
    <property type="entry name" value="SDR_fam"/>
</dbReference>
<gene>
    <name evidence="3" type="ORF">ACFFP1_13200</name>
</gene>
<comment type="caution">
    <text evidence="3">The sequence shown here is derived from an EMBL/GenBank/DDBJ whole genome shotgun (WGS) entry which is preliminary data.</text>
</comment>
<dbReference type="PRINTS" id="PR00080">
    <property type="entry name" value="SDRFAMILY"/>
</dbReference>
<dbReference type="PANTHER" id="PTHR43157:SF31">
    <property type="entry name" value="PHOSPHATIDYLINOSITOL-GLYCAN BIOSYNTHESIS CLASS F PROTEIN"/>
    <property type="match status" value="1"/>
</dbReference>
<dbReference type="InterPro" id="IPR036291">
    <property type="entry name" value="NAD(P)-bd_dom_sf"/>
</dbReference>
<dbReference type="PRINTS" id="PR00081">
    <property type="entry name" value="GDHRDH"/>
</dbReference>
<comment type="similarity">
    <text evidence="2">Belongs to the short-chain dehydrogenases/reductases (SDR) family.</text>
</comment>
<evidence type="ECO:0000313" key="4">
    <source>
        <dbReference type="Proteomes" id="UP001589702"/>
    </source>
</evidence>
<dbReference type="Proteomes" id="UP001589702">
    <property type="component" value="Unassembled WGS sequence"/>
</dbReference>